<evidence type="ECO:0000256" key="2">
    <source>
        <dbReference type="SAM" id="MobiDB-lite"/>
    </source>
</evidence>
<evidence type="ECO:0000259" key="3">
    <source>
        <dbReference type="Pfam" id="PF02638"/>
    </source>
</evidence>
<dbReference type="PANTHER" id="PTHR43405">
    <property type="entry name" value="GLYCOSYL HYDROLASE DIGH"/>
    <property type="match status" value="1"/>
</dbReference>
<keyword evidence="4" id="KW-0449">Lipoprotein</keyword>
<keyword evidence="5" id="KW-1185">Reference proteome</keyword>
<protein>
    <submittedName>
        <fullName evidence="4">Uncharacterized lipoprotein YddW (UPF0748 family)</fullName>
    </submittedName>
</protein>
<dbReference type="InterPro" id="IPR017853">
    <property type="entry name" value="GH"/>
</dbReference>
<sequence>MTPSFSRRAALLTLTLILGTGWGGQGGAQDTTVPAVPVETPPTTPPLPGTPSPGVPLPEVPLPEVPPVETPEPAPDPAPEPPALPLTPAPEPSPVPPAEAPQPQPQLPQLPQPQVPQPQMPSPTPPAQGQTGTEPAVPVQKPVAAKPPVGSGVRGLWVDAFGPGLKTRAQVTQMVDDAARMGVNTLFVQAIRRADCLCLKASVPKATDPDLEKGLDPLGLAVRLAHARGMRVIAWVAVTGIANAAAPNTNPAHISHTHGPTAGAASWMARRPDGSWLEGNDGWLDLGIPEAAEYAIQGVVSLVKNYGIDGVQLDRIRYPDGDVWGYDPKVLARYRAETGRSGTPSVSDAVWQDWKRQQVTNAVRRITLEIKSLRPDAWITAATITYGQPPAPGDLAGFRKTRTYGDVLQDWPAWMQSGLIDLNVLMNYKRDAVAEQGQWFDGWNAFARGVQPRPDGLSAGVAAGTAMYLNGAPVTANQAQRSVGAGLGWVGYSYRTPTLDVYGAKETTAQGLDTVQKLLTAPGAVLASPAPWKEKPPTTRGLMGRITGTPVPGFRVVEALQGGQVVAHTMTDGSGYYGFAALPPGKTEVRVSGQRWVDTVPERGVVRLPDLTVRDLKPVTASPVPVTPAGLTPAKP</sequence>
<dbReference type="Gene3D" id="2.60.40.10">
    <property type="entry name" value="Immunoglobulins"/>
    <property type="match status" value="1"/>
</dbReference>
<evidence type="ECO:0000313" key="4">
    <source>
        <dbReference type="EMBL" id="MBB6016082.1"/>
    </source>
</evidence>
<feature type="compositionally biased region" description="Pro residues" evidence="2">
    <location>
        <begin position="39"/>
        <end position="126"/>
    </location>
</feature>
<dbReference type="InterPro" id="IPR052177">
    <property type="entry name" value="Divisome_Glycosyl_Hydrolase"/>
</dbReference>
<feature type="compositionally biased region" description="Low complexity" evidence="2">
    <location>
        <begin position="28"/>
        <end position="38"/>
    </location>
</feature>
<feature type="domain" description="Glycosyl hydrolase-like 10" evidence="3">
    <location>
        <begin position="154"/>
        <end position="462"/>
    </location>
</feature>
<evidence type="ECO:0000313" key="5">
    <source>
        <dbReference type="Proteomes" id="UP000629870"/>
    </source>
</evidence>
<dbReference type="InterPro" id="IPR003790">
    <property type="entry name" value="GHL10"/>
</dbReference>
<evidence type="ECO:0000256" key="1">
    <source>
        <dbReference type="ARBA" id="ARBA00022729"/>
    </source>
</evidence>
<dbReference type="InterPro" id="IPR013783">
    <property type="entry name" value="Ig-like_fold"/>
</dbReference>
<gene>
    <name evidence="4" type="ORF">HNQ04_001320</name>
</gene>
<dbReference type="Proteomes" id="UP000629870">
    <property type="component" value="Unassembled WGS sequence"/>
</dbReference>
<dbReference type="Gene3D" id="3.20.20.80">
    <property type="entry name" value="Glycosidases"/>
    <property type="match status" value="1"/>
</dbReference>
<feature type="region of interest" description="Disordered" evidence="2">
    <location>
        <begin position="25"/>
        <end position="137"/>
    </location>
</feature>
<dbReference type="PRINTS" id="PR01217">
    <property type="entry name" value="PRICHEXTENSN"/>
</dbReference>
<name>A0ABR6NPW5_9DEIO</name>
<dbReference type="Pfam" id="PF02638">
    <property type="entry name" value="GHL10"/>
    <property type="match status" value="1"/>
</dbReference>
<dbReference type="SUPFAM" id="SSF117074">
    <property type="entry name" value="Hypothetical protein PA1324"/>
    <property type="match status" value="1"/>
</dbReference>
<dbReference type="EMBL" id="JACHEW010000005">
    <property type="protein sequence ID" value="MBB6016082.1"/>
    <property type="molecule type" value="Genomic_DNA"/>
</dbReference>
<organism evidence="4 5">
    <name type="scientific">Deinococcus radiopugnans ATCC 19172</name>
    <dbReference type="NCBI Taxonomy" id="585398"/>
    <lineage>
        <taxon>Bacteria</taxon>
        <taxon>Thermotogati</taxon>
        <taxon>Deinococcota</taxon>
        <taxon>Deinococci</taxon>
        <taxon>Deinococcales</taxon>
        <taxon>Deinococcaceae</taxon>
        <taxon>Deinococcus</taxon>
    </lineage>
</organism>
<keyword evidence="1" id="KW-0732">Signal</keyword>
<dbReference type="RefSeq" id="WP_249038984.1">
    <property type="nucleotide sequence ID" value="NZ_JACHEW010000005.1"/>
</dbReference>
<dbReference type="SUPFAM" id="SSF51445">
    <property type="entry name" value="(Trans)glycosidases"/>
    <property type="match status" value="1"/>
</dbReference>
<dbReference type="PANTHER" id="PTHR43405:SF1">
    <property type="entry name" value="GLYCOSYL HYDROLASE DIGH"/>
    <property type="match status" value="1"/>
</dbReference>
<proteinExistence type="predicted"/>
<comment type="caution">
    <text evidence="4">The sequence shown here is derived from an EMBL/GenBank/DDBJ whole genome shotgun (WGS) entry which is preliminary data.</text>
</comment>
<reference evidence="4 5" key="1">
    <citation type="submission" date="2020-08" db="EMBL/GenBank/DDBJ databases">
        <title>Genomic Encyclopedia of Type Strains, Phase IV (KMG-IV): sequencing the most valuable type-strain genomes for metagenomic binning, comparative biology and taxonomic classification.</title>
        <authorList>
            <person name="Goeker M."/>
        </authorList>
    </citation>
    <scope>NUCLEOTIDE SEQUENCE [LARGE SCALE GENOMIC DNA]</scope>
    <source>
        <strain evidence="4 5">DSM 12027</strain>
    </source>
</reference>
<accession>A0ABR6NPW5</accession>